<evidence type="ECO:0000256" key="1">
    <source>
        <dbReference type="SAM" id="Phobius"/>
    </source>
</evidence>
<dbReference type="EMBL" id="FUEG01000001">
    <property type="protein sequence ID" value="SJK97821.1"/>
    <property type="molecule type" value="Genomic_DNA"/>
</dbReference>
<name>A0A284QMZ1_ARMOS</name>
<feature type="transmembrane region" description="Helical" evidence="1">
    <location>
        <begin position="34"/>
        <end position="57"/>
    </location>
</feature>
<protein>
    <recommendedName>
        <fullName evidence="4">Ubiquitin 3 binding protein But2 C-terminal domain-containing protein</fullName>
    </recommendedName>
</protein>
<reference evidence="3" key="1">
    <citation type="journal article" date="2017" name="Nat. Ecol. Evol.">
        <title>Genome expansion and lineage-specific genetic innovations in the forest pathogenic fungi Armillaria.</title>
        <authorList>
            <person name="Sipos G."/>
            <person name="Prasanna A.N."/>
            <person name="Walter M.C."/>
            <person name="O'Connor E."/>
            <person name="Balint B."/>
            <person name="Krizsan K."/>
            <person name="Kiss B."/>
            <person name="Hess J."/>
            <person name="Varga T."/>
            <person name="Slot J."/>
            <person name="Riley R."/>
            <person name="Boka B."/>
            <person name="Rigling D."/>
            <person name="Barry K."/>
            <person name="Lee J."/>
            <person name="Mihaltcheva S."/>
            <person name="LaButti K."/>
            <person name="Lipzen A."/>
            <person name="Waldron R."/>
            <person name="Moloney N.M."/>
            <person name="Sperisen C."/>
            <person name="Kredics L."/>
            <person name="Vagvoelgyi C."/>
            <person name="Patrignani A."/>
            <person name="Fitzpatrick D."/>
            <person name="Nagy I."/>
            <person name="Doyle S."/>
            <person name="Anderson J.B."/>
            <person name="Grigoriev I.V."/>
            <person name="Gueldener U."/>
            <person name="Muensterkoetter M."/>
            <person name="Nagy L.G."/>
        </authorList>
    </citation>
    <scope>NUCLEOTIDE SEQUENCE [LARGE SCALE GENOMIC DNA]</scope>
    <source>
        <strain evidence="3">C18/9</strain>
    </source>
</reference>
<evidence type="ECO:0000313" key="3">
    <source>
        <dbReference type="Proteomes" id="UP000219338"/>
    </source>
</evidence>
<dbReference type="AlphaFoldDB" id="A0A284QMZ1"/>
<dbReference type="OrthoDB" id="3350619at2759"/>
<keyword evidence="1" id="KW-0472">Membrane</keyword>
<evidence type="ECO:0008006" key="4">
    <source>
        <dbReference type="Google" id="ProtNLM"/>
    </source>
</evidence>
<gene>
    <name evidence="2" type="ORF">ARMOST_01076</name>
</gene>
<dbReference type="Proteomes" id="UP000219338">
    <property type="component" value="Unassembled WGS sequence"/>
</dbReference>
<dbReference type="OMA" id="YASPYIG"/>
<evidence type="ECO:0000313" key="2">
    <source>
        <dbReference type="EMBL" id="SJK97821.1"/>
    </source>
</evidence>
<sequence>MDSNDTLERQHLLEEESNKHMSKQSTSIDWQHKLTVFFSAFVVAGSIIQMGLTLYIFKLLPSPQVVAFDSLPIQHSYANLDRLYSNTSLQRTQHHPIISHARSFAQVSSASPDEVIPSHRNTMLFTINGFTPLFERRLVVNDKVSTIAQFRVLDFGMENCTIAITTPSHSAYTDIMSGDAVPLDVWSIPHATRKLNMKSVSYSSFSVTRSFLGSLLVSREGLSQTPAFTCGSGSYHTFEITCSRPGCSVDIVGTGDKASGLFMHQYQTI</sequence>
<keyword evidence="3" id="KW-1185">Reference proteome</keyword>
<proteinExistence type="predicted"/>
<organism evidence="2 3">
    <name type="scientific">Armillaria ostoyae</name>
    <name type="common">Armillaria root rot fungus</name>
    <dbReference type="NCBI Taxonomy" id="47428"/>
    <lineage>
        <taxon>Eukaryota</taxon>
        <taxon>Fungi</taxon>
        <taxon>Dikarya</taxon>
        <taxon>Basidiomycota</taxon>
        <taxon>Agaricomycotina</taxon>
        <taxon>Agaricomycetes</taxon>
        <taxon>Agaricomycetidae</taxon>
        <taxon>Agaricales</taxon>
        <taxon>Marasmiineae</taxon>
        <taxon>Physalacriaceae</taxon>
        <taxon>Armillaria</taxon>
    </lineage>
</organism>
<accession>A0A284QMZ1</accession>
<keyword evidence="1" id="KW-1133">Transmembrane helix</keyword>
<keyword evidence="1" id="KW-0812">Transmembrane</keyword>